<proteinExistence type="inferred from homology"/>
<dbReference type="GO" id="GO:0003700">
    <property type="term" value="F:DNA-binding transcription factor activity"/>
    <property type="evidence" value="ECO:0007669"/>
    <property type="project" value="InterPro"/>
</dbReference>
<keyword evidence="4" id="KW-0804">Transcription</keyword>
<accession>A0A1I4HQ60</accession>
<dbReference type="Gene3D" id="1.10.10.10">
    <property type="entry name" value="Winged helix-like DNA-binding domain superfamily/Winged helix DNA-binding domain"/>
    <property type="match status" value="1"/>
</dbReference>
<organism evidence="6 7">
    <name type="scientific">Shimia aestuarii</name>
    <dbReference type="NCBI Taxonomy" id="254406"/>
    <lineage>
        <taxon>Bacteria</taxon>
        <taxon>Pseudomonadati</taxon>
        <taxon>Pseudomonadota</taxon>
        <taxon>Alphaproteobacteria</taxon>
        <taxon>Rhodobacterales</taxon>
        <taxon>Roseobacteraceae</taxon>
    </lineage>
</organism>
<dbReference type="PANTHER" id="PTHR30537">
    <property type="entry name" value="HTH-TYPE TRANSCRIPTIONAL REGULATOR"/>
    <property type="match status" value="1"/>
</dbReference>
<dbReference type="Proteomes" id="UP000199144">
    <property type="component" value="Unassembled WGS sequence"/>
</dbReference>
<comment type="similarity">
    <text evidence="1">Belongs to the LysR transcriptional regulatory family.</text>
</comment>
<evidence type="ECO:0000313" key="7">
    <source>
        <dbReference type="Proteomes" id="UP000199144"/>
    </source>
</evidence>
<dbReference type="FunFam" id="1.10.10.10:FF:000001">
    <property type="entry name" value="LysR family transcriptional regulator"/>
    <property type="match status" value="1"/>
</dbReference>
<dbReference type="OrthoDB" id="9804958at2"/>
<dbReference type="InterPro" id="IPR036388">
    <property type="entry name" value="WH-like_DNA-bd_sf"/>
</dbReference>
<keyword evidence="7" id="KW-1185">Reference proteome</keyword>
<dbReference type="PRINTS" id="PR00039">
    <property type="entry name" value="HTHLYSR"/>
</dbReference>
<dbReference type="RefSeq" id="WP_093090083.1">
    <property type="nucleotide sequence ID" value="NZ_FOTQ01000001.1"/>
</dbReference>
<evidence type="ECO:0000256" key="1">
    <source>
        <dbReference type="ARBA" id="ARBA00009437"/>
    </source>
</evidence>
<dbReference type="EMBL" id="FOTQ01000001">
    <property type="protein sequence ID" value="SFL43907.1"/>
    <property type="molecule type" value="Genomic_DNA"/>
</dbReference>
<dbReference type="AlphaFoldDB" id="A0A1I4HQ60"/>
<dbReference type="STRING" id="254406.SAMN04488042_101200"/>
<dbReference type="InterPro" id="IPR000847">
    <property type="entry name" value="LysR_HTH_N"/>
</dbReference>
<dbReference type="GO" id="GO:0043565">
    <property type="term" value="F:sequence-specific DNA binding"/>
    <property type="evidence" value="ECO:0007669"/>
    <property type="project" value="TreeGrafter"/>
</dbReference>
<sequence>MPSRFRRIQTLLTPLRVFEAAARLGGFTRAAQELGMRQPTVSRHIANLEADLGVALFRRDHNKLTLTEAGRDLAHAVDLGLSHIQTAVHSASARAPRGGLTLACSFSFAHGWLLPRFSDLRRAAGDTPIHLVVSYWLEDVKLDDVDLIVNWRGGGWTDWPRLALFDEVVYPVCAPAYLDHHPHLTQGPDALSAEDLLHFEERDHEFVSWDEWFAQSGRPTPQAPDSYRHSNYHFMIQAAMDGEGVALGWHHLVCDQIASGRLVRIGAPLHARSGAYSLEYRPDVGPPDLRESVLGWFRDQAATLPPAPKS</sequence>
<evidence type="ECO:0000256" key="2">
    <source>
        <dbReference type="ARBA" id="ARBA00023015"/>
    </source>
</evidence>
<name>A0A1I4HQ60_9RHOB</name>
<evidence type="ECO:0000259" key="5">
    <source>
        <dbReference type="PROSITE" id="PS50931"/>
    </source>
</evidence>
<dbReference type="PROSITE" id="PS50931">
    <property type="entry name" value="HTH_LYSR"/>
    <property type="match status" value="1"/>
</dbReference>
<dbReference type="Pfam" id="PF00126">
    <property type="entry name" value="HTH_1"/>
    <property type="match status" value="1"/>
</dbReference>
<keyword evidence="3 6" id="KW-0238">DNA-binding</keyword>
<protein>
    <submittedName>
        <fullName evidence="6">DNA-binding transcriptional regulator, LysR family</fullName>
    </submittedName>
</protein>
<keyword evidence="2" id="KW-0805">Transcription regulation</keyword>
<evidence type="ECO:0000256" key="4">
    <source>
        <dbReference type="ARBA" id="ARBA00023163"/>
    </source>
</evidence>
<dbReference type="Gene3D" id="3.40.190.10">
    <property type="entry name" value="Periplasmic binding protein-like II"/>
    <property type="match status" value="2"/>
</dbReference>
<reference evidence="6 7" key="1">
    <citation type="submission" date="2016-10" db="EMBL/GenBank/DDBJ databases">
        <authorList>
            <person name="de Groot N.N."/>
        </authorList>
    </citation>
    <scope>NUCLEOTIDE SEQUENCE [LARGE SCALE GENOMIC DNA]</scope>
    <source>
        <strain evidence="6 7">DSM 15283</strain>
    </source>
</reference>
<dbReference type="SUPFAM" id="SSF46785">
    <property type="entry name" value="Winged helix' DNA-binding domain"/>
    <property type="match status" value="1"/>
</dbReference>
<dbReference type="InterPro" id="IPR058163">
    <property type="entry name" value="LysR-type_TF_proteobact-type"/>
</dbReference>
<dbReference type="InterPro" id="IPR005119">
    <property type="entry name" value="LysR_subst-bd"/>
</dbReference>
<dbReference type="GO" id="GO:0006351">
    <property type="term" value="P:DNA-templated transcription"/>
    <property type="evidence" value="ECO:0007669"/>
    <property type="project" value="TreeGrafter"/>
</dbReference>
<feature type="domain" description="HTH lysR-type" evidence="5">
    <location>
        <begin position="15"/>
        <end position="67"/>
    </location>
</feature>
<gene>
    <name evidence="6" type="ORF">SAMN04488042_101200</name>
</gene>
<dbReference type="PANTHER" id="PTHR30537:SF79">
    <property type="entry name" value="TRANSCRIPTIONAL REGULATOR-RELATED"/>
    <property type="match status" value="1"/>
</dbReference>
<evidence type="ECO:0000313" key="6">
    <source>
        <dbReference type="EMBL" id="SFL43907.1"/>
    </source>
</evidence>
<evidence type="ECO:0000256" key="3">
    <source>
        <dbReference type="ARBA" id="ARBA00023125"/>
    </source>
</evidence>
<dbReference type="InterPro" id="IPR036390">
    <property type="entry name" value="WH_DNA-bd_sf"/>
</dbReference>
<dbReference type="SUPFAM" id="SSF53850">
    <property type="entry name" value="Periplasmic binding protein-like II"/>
    <property type="match status" value="1"/>
</dbReference>
<dbReference type="Pfam" id="PF03466">
    <property type="entry name" value="LysR_substrate"/>
    <property type="match status" value="1"/>
</dbReference>